<gene>
    <name evidence="2" type="ORF">CLV67_104543</name>
</gene>
<reference evidence="2 3" key="1">
    <citation type="submission" date="2018-03" db="EMBL/GenBank/DDBJ databases">
        <title>Genomic Encyclopedia of Archaeal and Bacterial Type Strains, Phase II (KMG-II): from individual species to whole genera.</title>
        <authorList>
            <person name="Goeker M."/>
        </authorList>
    </citation>
    <scope>NUCLEOTIDE SEQUENCE [LARGE SCALE GENOMIC DNA]</scope>
    <source>
        <strain evidence="2 3">DSM 43146</strain>
    </source>
</reference>
<dbReference type="EMBL" id="PVMZ01000004">
    <property type="protein sequence ID" value="PRX23015.1"/>
    <property type="molecule type" value="Genomic_DNA"/>
</dbReference>
<sequence>MSVRAVVFREQARPAREEPSMSEVDRSAEAMRRLRRPFDNDFGGVPANRP</sequence>
<organism evidence="2 3">
    <name type="scientific">Actinoplanes italicus</name>
    <dbReference type="NCBI Taxonomy" id="113567"/>
    <lineage>
        <taxon>Bacteria</taxon>
        <taxon>Bacillati</taxon>
        <taxon>Actinomycetota</taxon>
        <taxon>Actinomycetes</taxon>
        <taxon>Micromonosporales</taxon>
        <taxon>Micromonosporaceae</taxon>
        <taxon>Actinoplanes</taxon>
    </lineage>
</organism>
<accession>A0A2T0KHW0</accession>
<evidence type="ECO:0000313" key="3">
    <source>
        <dbReference type="Proteomes" id="UP000239415"/>
    </source>
</evidence>
<dbReference type="AlphaFoldDB" id="A0A2T0KHW0"/>
<dbReference type="RefSeq" id="WP_170153839.1">
    <property type="nucleotide sequence ID" value="NZ_BOMO01000022.1"/>
</dbReference>
<keyword evidence="3" id="KW-1185">Reference proteome</keyword>
<comment type="caution">
    <text evidence="2">The sequence shown here is derived from an EMBL/GenBank/DDBJ whole genome shotgun (WGS) entry which is preliminary data.</text>
</comment>
<name>A0A2T0KHW0_9ACTN</name>
<protein>
    <submittedName>
        <fullName evidence="2">Uncharacterized protein</fullName>
    </submittedName>
</protein>
<feature type="region of interest" description="Disordered" evidence="1">
    <location>
        <begin position="1"/>
        <end position="28"/>
    </location>
</feature>
<dbReference type="Proteomes" id="UP000239415">
    <property type="component" value="Unassembled WGS sequence"/>
</dbReference>
<feature type="compositionally biased region" description="Basic and acidic residues" evidence="1">
    <location>
        <begin position="10"/>
        <end position="28"/>
    </location>
</feature>
<evidence type="ECO:0000256" key="1">
    <source>
        <dbReference type="SAM" id="MobiDB-lite"/>
    </source>
</evidence>
<evidence type="ECO:0000313" key="2">
    <source>
        <dbReference type="EMBL" id="PRX23015.1"/>
    </source>
</evidence>
<proteinExistence type="predicted"/>